<comment type="caution">
    <text evidence="2">The sequence shown here is derived from an EMBL/GenBank/DDBJ whole genome shotgun (WGS) entry which is preliminary data.</text>
</comment>
<name>A0ABC8SZ25_9AQUA</name>
<reference evidence="2 3" key="1">
    <citation type="submission" date="2024-02" db="EMBL/GenBank/DDBJ databases">
        <authorList>
            <person name="Vignale AGUSTIN F."/>
            <person name="Sosa J E."/>
            <person name="Modenutti C."/>
        </authorList>
    </citation>
    <scope>NUCLEOTIDE SEQUENCE [LARGE SCALE GENOMIC DNA]</scope>
</reference>
<feature type="region of interest" description="Disordered" evidence="1">
    <location>
        <begin position="1"/>
        <end position="22"/>
    </location>
</feature>
<dbReference type="PANTHER" id="PTHR35999:SF1">
    <property type="entry name" value="MITOCHONDRIAL IMPORT RECEPTOR SUBUNIT TOM6 HOMOLOG"/>
    <property type="match status" value="1"/>
</dbReference>
<dbReference type="EMBL" id="CAUOFW020003619">
    <property type="protein sequence ID" value="CAK9161111.1"/>
    <property type="molecule type" value="Genomic_DNA"/>
</dbReference>
<accession>A0ABC8SZ25</accession>
<dbReference type="Proteomes" id="UP001642360">
    <property type="component" value="Unassembled WGS sequence"/>
</dbReference>
<protein>
    <submittedName>
        <fullName evidence="2">Uncharacterized protein</fullName>
    </submittedName>
</protein>
<keyword evidence="3" id="KW-1185">Reference proteome</keyword>
<dbReference type="Gene3D" id="1.10.630.10">
    <property type="entry name" value="Cytochrome P450"/>
    <property type="match status" value="1"/>
</dbReference>
<dbReference type="SUPFAM" id="SSF48264">
    <property type="entry name" value="Cytochrome P450"/>
    <property type="match status" value="1"/>
</dbReference>
<proteinExistence type="predicted"/>
<dbReference type="InterPro" id="IPR036396">
    <property type="entry name" value="Cyt_P450_sf"/>
</dbReference>
<evidence type="ECO:0000313" key="2">
    <source>
        <dbReference type="EMBL" id="CAK9161111.1"/>
    </source>
</evidence>
<evidence type="ECO:0000256" key="1">
    <source>
        <dbReference type="SAM" id="MobiDB-lite"/>
    </source>
</evidence>
<dbReference type="Pfam" id="PF00067">
    <property type="entry name" value="p450"/>
    <property type="match status" value="1"/>
</dbReference>
<sequence length="326" mass="36476">MSSSSSSSANHQHSFADEPPPNLPLREIPYSYGLPFFGVFRSTNMPPFPFMALDPKVDVVLDGTFITSTSITGSYRPCANLDPSEPSHAVLKDFFLSLLSSFHNKSIPSFHLCLWELFINLEDELSDKVKASSILDQAESVGIKRDEACHNLVFLSGFNAYASMKALFSGLIKWVRKAGESLHQQLSDEIRTVVKEEGGVTLSALETMTLTKSVVCEVLRIELVVQFQCGKAKEDIVVHSHNSTFQIKKGEMIFGYQPMVTKDPIAFANPDDIRRWRISNAPDKAVALKQLRTHVIMFGAWVAVIRVTPYVLHYFSDSKEELKLDL</sequence>
<dbReference type="InterPro" id="IPR034554">
    <property type="entry name" value="TOM6_plants"/>
</dbReference>
<organism evidence="2 3">
    <name type="scientific">Ilex paraguariensis</name>
    <name type="common">yerba mate</name>
    <dbReference type="NCBI Taxonomy" id="185542"/>
    <lineage>
        <taxon>Eukaryota</taxon>
        <taxon>Viridiplantae</taxon>
        <taxon>Streptophyta</taxon>
        <taxon>Embryophyta</taxon>
        <taxon>Tracheophyta</taxon>
        <taxon>Spermatophyta</taxon>
        <taxon>Magnoliopsida</taxon>
        <taxon>eudicotyledons</taxon>
        <taxon>Gunneridae</taxon>
        <taxon>Pentapetalae</taxon>
        <taxon>asterids</taxon>
        <taxon>campanulids</taxon>
        <taxon>Aquifoliales</taxon>
        <taxon>Aquifoliaceae</taxon>
        <taxon>Ilex</taxon>
    </lineage>
</organism>
<dbReference type="InterPro" id="IPR001128">
    <property type="entry name" value="Cyt_P450"/>
</dbReference>
<dbReference type="AlphaFoldDB" id="A0ABC8SZ25"/>
<gene>
    <name evidence="2" type="ORF">ILEXP_LOCUS29897</name>
</gene>
<dbReference type="PANTHER" id="PTHR35999">
    <property type="entry name" value="MITOCHONDRIAL IMPORT RECEPTOR SUBUNIT TOM6 HOMOLOG"/>
    <property type="match status" value="1"/>
</dbReference>
<evidence type="ECO:0000313" key="3">
    <source>
        <dbReference type="Proteomes" id="UP001642360"/>
    </source>
</evidence>